<gene>
    <name evidence="2" type="ORF">GWI30_21975</name>
</gene>
<dbReference type="EMBL" id="CP047963">
    <property type="protein sequence ID" value="QHQ53532.1"/>
    <property type="molecule type" value="Genomic_DNA"/>
</dbReference>
<geneLocation type="plasmid" evidence="3">
    <name>pmc64a</name>
</geneLocation>
<name>A0AAE6SN63_AERME</name>
<evidence type="ECO:0000313" key="3">
    <source>
        <dbReference type="Proteomes" id="UP000463871"/>
    </source>
</evidence>
<protein>
    <submittedName>
        <fullName evidence="2">Uncharacterized protein</fullName>
    </submittedName>
</protein>
<keyword evidence="2" id="KW-0614">Plasmid</keyword>
<proteinExistence type="predicted"/>
<evidence type="ECO:0000313" key="2">
    <source>
        <dbReference type="EMBL" id="QHQ53532.1"/>
    </source>
</evidence>
<feature type="signal peptide" evidence="1">
    <location>
        <begin position="1"/>
        <end position="25"/>
    </location>
</feature>
<keyword evidence="1" id="KW-0732">Signal</keyword>
<dbReference type="AlphaFoldDB" id="A0AAE6SN63"/>
<feature type="chain" id="PRO_5042052843" evidence="1">
    <location>
        <begin position="26"/>
        <end position="345"/>
    </location>
</feature>
<reference evidence="2 3" key="1">
    <citation type="submission" date="2020-01" db="EMBL/GenBank/DDBJ databases">
        <title>Complete genome of Aeromonas media MC64.</title>
        <authorList>
            <person name="Cao G."/>
            <person name="Fu J."/>
            <person name="Zhong C."/>
        </authorList>
    </citation>
    <scope>NUCLEOTIDE SEQUENCE [LARGE SCALE GENOMIC DNA]</scope>
    <source>
        <strain evidence="2 3">MC64</strain>
        <plasmid evidence="3">pmc64a</plasmid>
    </source>
</reference>
<sequence length="345" mass="37022">MKMQRGHLLPVVAISLMAAALPALAETVTVNTVTTALPGETVGQMVARVTPLLQDMALKQQRGTLARVTSDDGNRMDLQLQMVQGGIVDSQLVSVTSADSGQMRVTMSFDLDMKSGQEYGQMSAQNMTLKAHLGELSDAAASNPVSRAALSDEAKRKYESMASISGTTSTVRSGLATSKLGGQVKLANTTVCNRDYQVVSVKDFSIQPGLNDTVNAQATVVVKAIVDDCAEHHFTVGSWLGQTRTMTVIGFGRGSYSGNLSNADPEDMGFAGQKYLHYVPGELVDTDRRLKADSGDRTTHLNWGYKILDTVQSENEVVFNYHVEGVPRSLLTSSDELIFKVVPGA</sequence>
<dbReference type="RefSeq" id="WP_161507891.1">
    <property type="nucleotide sequence ID" value="NZ_CAWPID010000002.1"/>
</dbReference>
<evidence type="ECO:0000256" key="1">
    <source>
        <dbReference type="SAM" id="SignalP"/>
    </source>
</evidence>
<dbReference type="Proteomes" id="UP000463871">
    <property type="component" value="Plasmid pMC64A"/>
</dbReference>
<organism evidence="2 3">
    <name type="scientific">Aeromonas media</name>
    <dbReference type="NCBI Taxonomy" id="651"/>
    <lineage>
        <taxon>Bacteria</taxon>
        <taxon>Pseudomonadati</taxon>
        <taxon>Pseudomonadota</taxon>
        <taxon>Gammaproteobacteria</taxon>
        <taxon>Aeromonadales</taxon>
        <taxon>Aeromonadaceae</taxon>
        <taxon>Aeromonas</taxon>
    </lineage>
</organism>
<accession>A0AAE6SN63</accession>